<dbReference type="Pfam" id="PF03372">
    <property type="entry name" value="Exo_endo_phos"/>
    <property type="match status" value="1"/>
</dbReference>
<accession>A0A7J0H5H1</accession>
<organism evidence="2 3">
    <name type="scientific">Actinidia rufa</name>
    <dbReference type="NCBI Taxonomy" id="165716"/>
    <lineage>
        <taxon>Eukaryota</taxon>
        <taxon>Viridiplantae</taxon>
        <taxon>Streptophyta</taxon>
        <taxon>Embryophyta</taxon>
        <taxon>Tracheophyta</taxon>
        <taxon>Spermatophyta</taxon>
        <taxon>Magnoliopsida</taxon>
        <taxon>eudicotyledons</taxon>
        <taxon>Gunneridae</taxon>
        <taxon>Pentapetalae</taxon>
        <taxon>asterids</taxon>
        <taxon>Ericales</taxon>
        <taxon>Actinidiaceae</taxon>
        <taxon>Actinidia</taxon>
    </lineage>
</organism>
<evidence type="ECO:0000313" key="3">
    <source>
        <dbReference type="Proteomes" id="UP000585474"/>
    </source>
</evidence>
<comment type="caution">
    <text evidence="2">The sequence shown here is derived from an EMBL/GenBank/DDBJ whole genome shotgun (WGS) entry which is preliminary data.</text>
</comment>
<sequence length="394" mass="44961">MDGRSIAVMFKDGATAATKADIVAFKDLTAACPPTVRQNDYKSKTTSDGGTEGKAMEERLLCNPQRSHLQVYLLTIGFHLKESGDEQTKVLENGSYIIYGRPLLLKSMPKIGRPLHMDNLTVHKERITYARCLVEVDMSQDLVQSVLLTLPDGEDYEQIVFYERTLLDFAPIAALWVTQMRVLRQTNLVKLDMNNPLWMLMGNGRNRTQKGFNPTVERPWILLGDFNNVLSNDEKANGLPVTEYETRDFRNCCYDLGISDLRFSGVFYTWSNNSVWCKLDRAMVNNKWSQEGILAQTVYEFPGKFSDHSSCTITLMEENDRGATPFKFFNMWSKHDSFLEVVSSSWRISMVGTKMYKLCKKLKAVKEPLKTLNRMHFAHISARAEAAEEELIQA</sequence>
<gene>
    <name evidence="2" type="ORF">Acr_26g0015270</name>
</gene>
<keyword evidence="3" id="KW-1185">Reference proteome</keyword>
<dbReference type="EMBL" id="BJWL01000026">
    <property type="protein sequence ID" value="GFZ18258.1"/>
    <property type="molecule type" value="Genomic_DNA"/>
</dbReference>
<dbReference type="InterPro" id="IPR036691">
    <property type="entry name" value="Endo/exonu/phosph_ase_sf"/>
</dbReference>
<dbReference type="Gene3D" id="3.60.10.10">
    <property type="entry name" value="Endonuclease/exonuclease/phosphatase"/>
    <property type="match status" value="1"/>
</dbReference>
<dbReference type="PANTHER" id="PTHR33710">
    <property type="entry name" value="BNAC02G09200D PROTEIN"/>
    <property type="match status" value="1"/>
</dbReference>
<protein>
    <recommendedName>
        <fullName evidence="1">Endonuclease/exonuclease/phosphatase domain-containing protein</fullName>
    </recommendedName>
</protein>
<dbReference type="InterPro" id="IPR005135">
    <property type="entry name" value="Endo/exonuclease/phosphatase"/>
</dbReference>
<evidence type="ECO:0000259" key="1">
    <source>
        <dbReference type="Pfam" id="PF03372"/>
    </source>
</evidence>
<dbReference type="AlphaFoldDB" id="A0A7J0H5H1"/>
<evidence type="ECO:0000313" key="2">
    <source>
        <dbReference type="EMBL" id="GFZ18258.1"/>
    </source>
</evidence>
<feature type="domain" description="Endonuclease/exonuclease/phosphatase" evidence="1">
    <location>
        <begin position="218"/>
        <end position="308"/>
    </location>
</feature>
<proteinExistence type="predicted"/>
<dbReference type="PANTHER" id="PTHR33710:SF71">
    <property type="entry name" value="ENDONUCLEASE_EXONUCLEASE_PHOSPHATASE DOMAIN-CONTAINING PROTEIN"/>
    <property type="match status" value="1"/>
</dbReference>
<dbReference type="GO" id="GO:0003824">
    <property type="term" value="F:catalytic activity"/>
    <property type="evidence" value="ECO:0007669"/>
    <property type="project" value="InterPro"/>
</dbReference>
<reference evidence="2 3" key="1">
    <citation type="submission" date="2019-07" db="EMBL/GenBank/DDBJ databases">
        <title>De Novo Assembly of kiwifruit Actinidia rufa.</title>
        <authorList>
            <person name="Sugita-Konishi S."/>
            <person name="Sato K."/>
            <person name="Mori E."/>
            <person name="Abe Y."/>
            <person name="Kisaki G."/>
            <person name="Hamano K."/>
            <person name="Suezawa K."/>
            <person name="Otani M."/>
            <person name="Fukuda T."/>
            <person name="Manabe T."/>
            <person name="Gomi K."/>
            <person name="Tabuchi M."/>
            <person name="Akimitsu K."/>
            <person name="Kataoka I."/>
        </authorList>
    </citation>
    <scope>NUCLEOTIDE SEQUENCE [LARGE SCALE GENOMIC DNA]</scope>
    <source>
        <strain evidence="3">cv. Fuchu</strain>
    </source>
</reference>
<dbReference type="OrthoDB" id="1748181at2759"/>
<name>A0A7J0H5H1_9ERIC</name>
<dbReference type="Proteomes" id="UP000585474">
    <property type="component" value="Unassembled WGS sequence"/>
</dbReference>
<dbReference type="SUPFAM" id="SSF56219">
    <property type="entry name" value="DNase I-like"/>
    <property type="match status" value="1"/>
</dbReference>